<keyword evidence="2" id="KW-1185">Reference proteome</keyword>
<sequence>MTGQAPNDRLARLIKEAGFSRKSFARAVRDSSGSAGAPINCDHTSVSRWLNGMQPRTDTAGLIIAMLSRTLGRTIALSDAGLASSAKPPVDLGLAYPETLAEGVETVMQLWQADLDEASVVLNGQIRARAWSDASLAWLLTMPLSADEKEARIGEADIARFRVTVDLFAQMDNRFGGEHARRSFIHYLSTDATRLLDGRTSGKTSPRLVSAVAEATLLAAWMSYDSGLHALAQRYFIQALGLAQAADDRLLAAGVLDAMSHQATFVGRYREAVNLARAARQGTAGVATPTMTAHFHTMEARALARLGDAPACDRALTQATREFERRNPDDDPDWIGYFDEAELAAEFGHCFRDLGRPAAANQYVTPCVRTGRDGEYLRSDFFATMVLADAHLGAGEVEQACLVALDALKVGEQLRSARCASYLREFSVRLVPAVTFAHLGDFYEQAADFSLWQQATMAQ</sequence>
<dbReference type="Proteomes" id="UP001501251">
    <property type="component" value="Unassembled WGS sequence"/>
</dbReference>
<proteinExistence type="predicted"/>
<gene>
    <name evidence="1" type="ORF">GCM10022252_18660</name>
</gene>
<dbReference type="InterPro" id="IPR011990">
    <property type="entry name" value="TPR-like_helical_dom_sf"/>
</dbReference>
<name>A0ABP8ANM6_9ACTN</name>
<dbReference type="Gene3D" id="1.25.40.10">
    <property type="entry name" value="Tetratricopeptide repeat domain"/>
    <property type="match status" value="1"/>
</dbReference>
<evidence type="ECO:0000313" key="1">
    <source>
        <dbReference type="EMBL" id="GAA4186534.1"/>
    </source>
</evidence>
<dbReference type="SUPFAM" id="SSF48452">
    <property type="entry name" value="TPR-like"/>
    <property type="match status" value="1"/>
</dbReference>
<accession>A0ABP8ANM6</accession>
<evidence type="ECO:0000313" key="2">
    <source>
        <dbReference type="Proteomes" id="UP001501251"/>
    </source>
</evidence>
<dbReference type="EMBL" id="BAABAQ010000002">
    <property type="protein sequence ID" value="GAA4186534.1"/>
    <property type="molecule type" value="Genomic_DNA"/>
</dbReference>
<protein>
    <submittedName>
        <fullName evidence="1">XRE family transcriptional regulator</fullName>
    </submittedName>
</protein>
<reference evidence="2" key="1">
    <citation type="journal article" date="2019" name="Int. J. Syst. Evol. Microbiol.">
        <title>The Global Catalogue of Microorganisms (GCM) 10K type strain sequencing project: providing services to taxonomists for standard genome sequencing and annotation.</title>
        <authorList>
            <consortium name="The Broad Institute Genomics Platform"/>
            <consortium name="The Broad Institute Genome Sequencing Center for Infectious Disease"/>
            <person name="Wu L."/>
            <person name="Ma J."/>
        </authorList>
    </citation>
    <scope>NUCLEOTIDE SEQUENCE [LARGE SCALE GENOMIC DNA]</scope>
    <source>
        <strain evidence="2">JCM 17388</strain>
    </source>
</reference>
<organism evidence="1 2">
    <name type="scientific">Streptosporangium oxazolinicum</name>
    <dbReference type="NCBI Taxonomy" id="909287"/>
    <lineage>
        <taxon>Bacteria</taxon>
        <taxon>Bacillati</taxon>
        <taxon>Actinomycetota</taxon>
        <taxon>Actinomycetes</taxon>
        <taxon>Streptosporangiales</taxon>
        <taxon>Streptosporangiaceae</taxon>
        <taxon>Streptosporangium</taxon>
    </lineage>
</organism>
<comment type="caution">
    <text evidence="1">The sequence shown here is derived from an EMBL/GenBank/DDBJ whole genome shotgun (WGS) entry which is preliminary data.</text>
</comment>